<dbReference type="SUPFAM" id="SSF81383">
    <property type="entry name" value="F-box domain"/>
    <property type="match status" value="1"/>
</dbReference>
<dbReference type="InterPro" id="IPR001810">
    <property type="entry name" value="F-box_dom"/>
</dbReference>
<dbReference type="InterPro" id="IPR036047">
    <property type="entry name" value="F-box-like_dom_sf"/>
</dbReference>
<accession>A0ABM0YKQ5</accession>
<dbReference type="Pfam" id="PF00646">
    <property type="entry name" value="F-box"/>
    <property type="match status" value="1"/>
</dbReference>
<name>A0ABM0YKQ5_CAMSA</name>
<evidence type="ECO:0000259" key="1">
    <source>
        <dbReference type="Pfam" id="PF00646"/>
    </source>
</evidence>
<dbReference type="Proteomes" id="UP000694864">
    <property type="component" value="Chromosome 4"/>
</dbReference>
<dbReference type="RefSeq" id="XP_010502501.1">
    <property type="nucleotide sequence ID" value="XM_010504199.2"/>
</dbReference>
<sequence>MRDMEETIKICDLSDDLLLRILILVPAKDAVATAILSKRWRYIWQLLPHLTFEDEDDQDSESFGWFVDKTMQQLHKAPSLICLDVELGPLCPVDVDVTKWVDKAVNHSVRFRSPLDRRAHKLISLTLSNQTLVDVSFPDASLPSLLYLKLVKVVYKDEVSLARLFSSSPVLRELDVQRRDEDESLTNFTVKVPSLKEFTYGRLRWGTYRPYGGGFRWEGGEYALP</sequence>
<evidence type="ECO:0000313" key="3">
    <source>
        <dbReference type="RefSeq" id="XP_010502501.1"/>
    </source>
</evidence>
<keyword evidence="2" id="KW-1185">Reference proteome</keyword>
<feature type="domain" description="F-box" evidence="1">
    <location>
        <begin position="10"/>
        <end position="47"/>
    </location>
</feature>
<organism evidence="2 3">
    <name type="scientific">Camelina sativa</name>
    <name type="common">False flax</name>
    <name type="synonym">Myagrum sativum</name>
    <dbReference type="NCBI Taxonomy" id="90675"/>
    <lineage>
        <taxon>Eukaryota</taxon>
        <taxon>Viridiplantae</taxon>
        <taxon>Streptophyta</taxon>
        <taxon>Embryophyta</taxon>
        <taxon>Tracheophyta</taxon>
        <taxon>Spermatophyta</taxon>
        <taxon>Magnoliopsida</taxon>
        <taxon>eudicotyledons</taxon>
        <taxon>Gunneridae</taxon>
        <taxon>Pentapetalae</taxon>
        <taxon>rosids</taxon>
        <taxon>malvids</taxon>
        <taxon>Brassicales</taxon>
        <taxon>Brassicaceae</taxon>
        <taxon>Camelineae</taxon>
        <taxon>Camelina</taxon>
    </lineage>
</organism>
<dbReference type="PANTHER" id="PTHR32212:SF262">
    <property type="entry name" value="FBD, F-BOX AND LEUCINE RICH REPEAT DOMAINS CONTAINING PROTEIN"/>
    <property type="match status" value="1"/>
</dbReference>
<reference evidence="2" key="1">
    <citation type="journal article" date="2014" name="Nat. Commun.">
        <title>The emerging biofuel crop Camelina sativa retains a highly undifferentiated hexaploid genome structure.</title>
        <authorList>
            <person name="Kagale S."/>
            <person name="Koh C."/>
            <person name="Nixon J."/>
            <person name="Bollina V."/>
            <person name="Clarke W.E."/>
            <person name="Tuteja R."/>
            <person name="Spillane C."/>
            <person name="Robinson S.J."/>
            <person name="Links M.G."/>
            <person name="Clarke C."/>
            <person name="Higgins E.E."/>
            <person name="Huebert T."/>
            <person name="Sharpe A.G."/>
            <person name="Parkin I.A."/>
        </authorList>
    </citation>
    <scope>NUCLEOTIDE SEQUENCE [LARGE SCALE GENOMIC DNA]</scope>
    <source>
        <strain evidence="2">cv. DH55</strain>
    </source>
</reference>
<protein>
    <submittedName>
        <fullName evidence="3">F-box/FBD/LRR-repeat protein At1g22000</fullName>
    </submittedName>
</protein>
<reference evidence="3" key="2">
    <citation type="submission" date="2025-08" db="UniProtKB">
        <authorList>
            <consortium name="RefSeq"/>
        </authorList>
    </citation>
    <scope>IDENTIFICATION</scope>
    <source>
        <tissue evidence="3">Leaf</tissue>
    </source>
</reference>
<gene>
    <name evidence="3" type="primary">LOC104779810</name>
</gene>
<dbReference type="Gene3D" id="3.80.10.10">
    <property type="entry name" value="Ribonuclease Inhibitor"/>
    <property type="match status" value="1"/>
</dbReference>
<dbReference type="PANTHER" id="PTHR32212">
    <property type="entry name" value="CYCLIN-LIKE F-BOX"/>
    <property type="match status" value="1"/>
</dbReference>
<proteinExistence type="predicted"/>
<dbReference type="InterPro" id="IPR032675">
    <property type="entry name" value="LRR_dom_sf"/>
</dbReference>
<dbReference type="GeneID" id="104779810"/>
<evidence type="ECO:0000313" key="2">
    <source>
        <dbReference type="Proteomes" id="UP000694864"/>
    </source>
</evidence>